<comment type="cofactor">
    <cofactor evidence="2">
        <name>Mg(2+)</name>
        <dbReference type="ChEBI" id="CHEBI:18420"/>
    </cofactor>
</comment>
<accession>A0AAD7IQR3</accession>
<feature type="domain" description="Nudix hydrolase" evidence="7">
    <location>
        <begin position="52"/>
        <end position="207"/>
    </location>
</feature>
<keyword evidence="4 8" id="KW-0378">Hydrolase</keyword>
<dbReference type="GO" id="GO:0046872">
    <property type="term" value="F:metal ion binding"/>
    <property type="evidence" value="ECO:0007669"/>
    <property type="project" value="UniProtKB-KW"/>
</dbReference>
<dbReference type="EMBL" id="JARJLG010000096">
    <property type="protein sequence ID" value="KAJ7746862.1"/>
    <property type="molecule type" value="Genomic_DNA"/>
</dbReference>
<dbReference type="CDD" id="cd03426">
    <property type="entry name" value="NUDIX_CoAse_Nudt7"/>
    <property type="match status" value="1"/>
</dbReference>
<dbReference type="SUPFAM" id="SSF55811">
    <property type="entry name" value="Nudix"/>
    <property type="match status" value="1"/>
</dbReference>
<dbReference type="Gene3D" id="3.90.79.10">
    <property type="entry name" value="Nucleoside Triphosphate Pyrophosphohydrolase"/>
    <property type="match status" value="1"/>
</dbReference>
<evidence type="ECO:0000313" key="9">
    <source>
        <dbReference type="Proteomes" id="UP001215280"/>
    </source>
</evidence>
<dbReference type="GO" id="GO:0010945">
    <property type="term" value="F:coenzyme A diphosphatase activity"/>
    <property type="evidence" value="ECO:0007669"/>
    <property type="project" value="InterPro"/>
</dbReference>
<gene>
    <name evidence="8" type="ORF">DFH07DRAFT_580971</name>
</gene>
<evidence type="ECO:0000256" key="3">
    <source>
        <dbReference type="ARBA" id="ARBA00022723"/>
    </source>
</evidence>
<name>A0AAD7IQR3_9AGAR</name>
<comment type="caution">
    <text evidence="8">The sequence shown here is derived from an EMBL/GenBank/DDBJ whole genome shotgun (WGS) entry which is preliminary data.</text>
</comment>
<reference evidence="8" key="1">
    <citation type="submission" date="2023-03" db="EMBL/GenBank/DDBJ databases">
        <title>Massive genome expansion in bonnet fungi (Mycena s.s.) driven by repeated elements and novel gene families across ecological guilds.</title>
        <authorList>
            <consortium name="Lawrence Berkeley National Laboratory"/>
            <person name="Harder C.B."/>
            <person name="Miyauchi S."/>
            <person name="Viragh M."/>
            <person name="Kuo A."/>
            <person name="Thoen E."/>
            <person name="Andreopoulos B."/>
            <person name="Lu D."/>
            <person name="Skrede I."/>
            <person name="Drula E."/>
            <person name="Henrissat B."/>
            <person name="Morin E."/>
            <person name="Kohler A."/>
            <person name="Barry K."/>
            <person name="LaButti K."/>
            <person name="Morin E."/>
            <person name="Salamov A."/>
            <person name="Lipzen A."/>
            <person name="Mereny Z."/>
            <person name="Hegedus B."/>
            <person name="Baldrian P."/>
            <person name="Stursova M."/>
            <person name="Weitz H."/>
            <person name="Taylor A."/>
            <person name="Grigoriev I.V."/>
            <person name="Nagy L.G."/>
            <person name="Martin F."/>
            <person name="Kauserud H."/>
        </authorList>
    </citation>
    <scope>NUCLEOTIDE SEQUENCE</scope>
    <source>
        <strain evidence="8">CBHHK188m</strain>
    </source>
</reference>
<dbReference type="Pfam" id="PF00293">
    <property type="entry name" value="NUDIX"/>
    <property type="match status" value="1"/>
</dbReference>
<evidence type="ECO:0000256" key="1">
    <source>
        <dbReference type="ARBA" id="ARBA00001936"/>
    </source>
</evidence>
<keyword evidence="3" id="KW-0479">Metal-binding</keyword>
<dbReference type="InterPro" id="IPR000086">
    <property type="entry name" value="NUDIX_hydrolase_dom"/>
</dbReference>
<sequence>MSRAFTQLARPSNSAFFSKPFTLNTLRAVRSALLENLSKLERPPGWASLDKKQTAAILIPFCNVREVPGILLQVRSRSMRSHSGEVSCPGGRVDELDLSLLDTALRETTEELGIPRDVIEVLGPFGPPEKSLRGDTVWPFIGFVHESTDRPNINDDEPLPSIDLSAIERTASKDEVAAVFHLPLAELANPSRLVSSLFRDQRPYWSVDVTDLVPTGEGVIGSTHSEEDEIGAGRDGRLEVWGLTGWFIFLVSQQILGQAKIQL</sequence>
<proteinExistence type="predicted"/>
<dbReference type="PROSITE" id="PS51462">
    <property type="entry name" value="NUDIX"/>
    <property type="match status" value="1"/>
</dbReference>
<evidence type="ECO:0000256" key="2">
    <source>
        <dbReference type="ARBA" id="ARBA00001946"/>
    </source>
</evidence>
<keyword evidence="6" id="KW-0464">Manganese</keyword>
<dbReference type="PANTHER" id="PTHR12992">
    <property type="entry name" value="NUDIX HYDROLASE"/>
    <property type="match status" value="1"/>
</dbReference>
<dbReference type="AlphaFoldDB" id="A0AAD7IQR3"/>
<evidence type="ECO:0000256" key="6">
    <source>
        <dbReference type="ARBA" id="ARBA00023211"/>
    </source>
</evidence>
<dbReference type="InterPro" id="IPR045121">
    <property type="entry name" value="CoAse"/>
</dbReference>
<protein>
    <submittedName>
        <fullName evidence="8">NUDIX hydrolase domain-like protein</fullName>
    </submittedName>
</protein>
<dbReference type="Proteomes" id="UP001215280">
    <property type="component" value="Unassembled WGS sequence"/>
</dbReference>
<dbReference type="GO" id="GO:0015938">
    <property type="term" value="P:coenzyme A catabolic process"/>
    <property type="evidence" value="ECO:0007669"/>
    <property type="project" value="TreeGrafter"/>
</dbReference>
<evidence type="ECO:0000256" key="4">
    <source>
        <dbReference type="ARBA" id="ARBA00022801"/>
    </source>
</evidence>
<keyword evidence="5" id="KW-0460">Magnesium</keyword>
<dbReference type="PANTHER" id="PTHR12992:SF24">
    <property type="entry name" value="PEROXISOMAL COENZYME A DIPHOSPHATASE NUDT7"/>
    <property type="match status" value="1"/>
</dbReference>
<comment type="cofactor">
    <cofactor evidence="1">
        <name>Mn(2+)</name>
        <dbReference type="ChEBI" id="CHEBI:29035"/>
    </cofactor>
</comment>
<evidence type="ECO:0000256" key="5">
    <source>
        <dbReference type="ARBA" id="ARBA00022842"/>
    </source>
</evidence>
<organism evidence="8 9">
    <name type="scientific">Mycena maculata</name>
    <dbReference type="NCBI Taxonomy" id="230809"/>
    <lineage>
        <taxon>Eukaryota</taxon>
        <taxon>Fungi</taxon>
        <taxon>Dikarya</taxon>
        <taxon>Basidiomycota</taxon>
        <taxon>Agaricomycotina</taxon>
        <taxon>Agaricomycetes</taxon>
        <taxon>Agaricomycetidae</taxon>
        <taxon>Agaricales</taxon>
        <taxon>Marasmiineae</taxon>
        <taxon>Mycenaceae</taxon>
        <taxon>Mycena</taxon>
    </lineage>
</organism>
<evidence type="ECO:0000313" key="8">
    <source>
        <dbReference type="EMBL" id="KAJ7746862.1"/>
    </source>
</evidence>
<evidence type="ECO:0000259" key="7">
    <source>
        <dbReference type="PROSITE" id="PS51462"/>
    </source>
</evidence>
<keyword evidence="9" id="KW-1185">Reference proteome</keyword>
<dbReference type="InterPro" id="IPR015797">
    <property type="entry name" value="NUDIX_hydrolase-like_dom_sf"/>
</dbReference>